<feature type="compositionally biased region" description="Polar residues" evidence="1">
    <location>
        <begin position="113"/>
        <end position="137"/>
    </location>
</feature>
<protein>
    <submittedName>
        <fullName evidence="2">Uncharacterized protein</fullName>
    </submittedName>
</protein>
<evidence type="ECO:0000313" key="2">
    <source>
        <dbReference type="EMBL" id="WWD07716.1"/>
    </source>
</evidence>
<evidence type="ECO:0000256" key="1">
    <source>
        <dbReference type="SAM" id="MobiDB-lite"/>
    </source>
</evidence>
<proteinExistence type="predicted"/>
<gene>
    <name evidence="2" type="ORF">V865_005818</name>
</gene>
<dbReference type="RefSeq" id="XP_066085683.1">
    <property type="nucleotide sequence ID" value="XM_066229586.1"/>
</dbReference>
<feature type="region of interest" description="Disordered" evidence="1">
    <location>
        <begin position="45"/>
        <end position="64"/>
    </location>
</feature>
<sequence>MNTCSDVNSPFAALALGVPFEAHRTTTVRSQDIMDIPRNPPSLQLTSATSAHMRNSSSTDGNFPVSAKTNMSTSVNHFPSRPVTVDDSNLRLGISPLEAMSTAENSDDKMSSDQDTGNTSHNLPNGGSRTSNAQISPPNGWDDSSKAKKRKRDRDEDLDPAESSKRKVVGSNQSMITGRDSEELLRRSRAETWDISWFNNETQEMISNDMCLVIVRGHLQRLKTAPVSILQGCMVLLKPADFSCQMVNTALETVQAIVLAEGSVINDPTHFTSHRQHRSSMRIQLLPTTKSVQHAEADGFDCRRMDLLQFLQWFEQRSTVLHSTGVDSIDEDDLPDFVARPATQIQVIPSRPQEPRAAHNEQGITSEPSVVVSERSNLHRLSQLPGEVGNSHIQITPPITADFSAEAARSSDLYQHIVTLFKLARAKDINCNLLCASDRKRYDKAVGKGKEAGRELYNKLRVEWYETAFLQLRDLIGGNDALRGCAVYDSDGTGIRCFEGKQNIVSIVNSEGG</sequence>
<reference evidence="2 3" key="1">
    <citation type="submission" date="2024-01" db="EMBL/GenBank/DDBJ databases">
        <title>Comparative genomics of Cryptococcus and Kwoniella reveals pathogenesis evolution and contrasting modes of karyotype evolution via chromosome fusion or intercentromeric recombination.</title>
        <authorList>
            <person name="Coelho M.A."/>
            <person name="David-Palma M."/>
            <person name="Shea T."/>
            <person name="Bowers K."/>
            <person name="McGinley-Smith S."/>
            <person name="Mohammad A.W."/>
            <person name="Gnirke A."/>
            <person name="Yurkov A.M."/>
            <person name="Nowrousian M."/>
            <person name="Sun S."/>
            <person name="Cuomo C.A."/>
            <person name="Heitman J."/>
        </authorList>
    </citation>
    <scope>NUCLEOTIDE SEQUENCE [LARGE SCALE GENOMIC DNA]</scope>
    <source>
        <strain evidence="2 3">PYCC6329</strain>
    </source>
</reference>
<dbReference type="Proteomes" id="UP001358614">
    <property type="component" value="Chromosome 1"/>
</dbReference>
<accession>A0AAX4KMM9</accession>
<name>A0AAX4KMM9_9TREE</name>
<dbReference type="EMBL" id="CP144089">
    <property type="protein sequence ID" value="WWD07716.1"/>
    <property type="molecule type" value="Genomic_DNA"/>
</dbReference>
<feature type="region of interest" description="Disordered" evidence="1">
    <location>
        <begin position="99"/>
        <end position="183"/>
    </location>
</feature>
<evidence type="ECO:0000313" key="3">
    <source>
        <dbReference type="Proteomes" id="UP001358614"/>
    </source>
</evidence>
<dbReference type="KEGG" id="ker:91104619"/>
<dbReference type="AlphaFoldDB" id="A0AAX4KMM9"/>
<organism evidence="2 3">
    <name type="scientific">Kwoniella europaea PYCC6329</name>
    <dbReference type="NCBI Taxonomy" id="1423913"/>
    <lineage>
        <taxon>Eukaryota</taxon>
        <taxon>Fungi</taxon>
        <taxon>Dikarya</taxon>
        <taxon>Basidiomycota</taxon>
        <taxon>Agaricomycotina</taxon>
        <taxon>Tremellomycetes</taxon>
        <taxon>Tremellales</taxon>
        <taxon>Cryptococcaceae</taxon>
        <taxon>Kwoniella</taxon>
    </lineage>
</organism>
<keyword evidence="3" id="KW-1185">Reference proteome</keyword>
<dbReference type="GeneID" id="91104619"/>